<dbReference type="PANTHER" id="PTHR33055:SF13">
    <property type="entry name" value="TRANSPOSASE"/>
    <property type="match status" value="1"/>
</dbReference>
<dbReference type="InterPro" id="IPR002525">
    <property type="entry name" value="Transp_IS110-like_N"/>
</dbReference>
<dbReference type="Pfam" id="PF01548">
    <property type="entry name" value="DEDD_Tnp_IS110"/>
    <property type="match status" value="1"/>
</dbReference>
<keyword evidence="8" id="KW-1185">Reference proteome</keyword>
<protein>
    <submittedName>
        <fullName evidence="4">IS110 family transposase</fullName>
    </submittedName>
</protein>
<dbReference type="InterPro" id="IPR003346">
    <property type="entry name" value="Transposase_20"/>
</dbReference>
<proteinExistence type="predicted"/>
<dbReference type="RefSeq" id="WP_198324346.1">
    <property type="nucleotide sequence ID" value="NZ_CP104311.1"/>
</dbReference>
<feature type="domain" description="Transposase IS110-like N-terminal" evidence="1">
    <location>
        <begin position="8"/>
        <end position="147"/>
    </location>
</feature>
<dbReference type="InterPro" id="IPR047650">
    <property type="entry name" value="Transpos_IS110"/>
</dbReference>
<dbReference type="EMBL" id="CP104311">
    <property type="protein sequence ID" value="WWF01578.1"/>
    <property type="molecule type" value="Genomic_DNA"/>
</dbReference>
<dbReference type="PANTHER" id="PTHR33055">
    <property type="entry name" value="TRANSPOSASE FOR INSERTION SEQUENCE ELEMENT IS1111A"/>
    <property type="match status" value="1"/>
</dbReference>
<evidence type="ECO:0000259" key="2">
    <source>
        <dbReference type="Pfam" id="PF02371"/>
    </source>
</evidence>
<evidence type="ECO:0000313" key="6">
    <source>
        <dbReference type="EMBL" id="WWF01763.1"/>
    </source>
</evidence>
<evidence type="ECO:0000313" key="5">
    <source>
        <dbReference type="EMBL" id="WWF01578.1"/>
    </source>
</evidence>
<accession>A0ABZ2F539</accession>
<evidence type="ECO:0000313" key="7">
    <source>
        <dbReference type="EMBL" id="WWF01843.1"/>
    </source>
</evidence>
<dbReference type="EMBL" id="CP104311">
    <property type="protein sequence ID" value="WWF01763.1"/>
    <property type="molecule type" value="Genomic_DNA"/>
</dbReference>
<dbReference type="NCBIfam" id="NF033542">
    <property type="entry name" value="transpos_IS110"/>
    <property type="match status" value="1"/>
</dbReference>
<dbReference type="Pfam" id="PF02371">
    <property type="entry name" value="Transposase_20"/>
    <property type="match status" value="1"/>
</dbReference>
<name>A0ABZ2F539_METCP</name>
<evidence type="ECO:0000313" key="8">
    <source>
        <dbReference type="Proteomes" id="UP001359308"/>
    </source>
</evidence>
<dbReference type="Proteomes" id="UP001359308">
    <property type="component" value="Chromosome"/>
</dbReference>
<gene>
    <name evidence="3" type="ORF">N4J17_11620</name>
    <name evidence="4" type="ORF">N4J17_13120</name>
    <name evidence="5" type="ORF">N4J17_14080</name>
    <name evidence="6" type="ORF">N4J17_15040</name>
    <name evidence="7" type="ORF">N4J17_15450</name>
</gene>
<dbReference type="EMBL" id="CP104311">
    <property type="protein sequence ID" value="WWF01113.1"/>
    <property type="molecule type" value="Genomic_DNA"/>
</dbReference>
<dbReference type="EMBL" id="CP104311">
    <property type="protein sequence ID" value="WWF01398.1"/>
    <property type="molecule type" value="Genomic_DNA"/>
</dbReference>
<reference evidence="4 8" key="1">
    <citation type="submission" date="2022-09" db="EMBL/GenBank/DDBJ databases">
        <authorList>
            <person name="Giprobiosintez L."/>
        </authorList>
    </citation>
    <scope>NUCLEOTIDE SEQUENCE [LARGE SCALE GENOMIC DNA]</scope>
    <source>
        <strain evidence="4">VKPM-B-12549</strain>
        <strain evidence="8">VKPM-B-12549 (GBS-15)</strain>
    </source>
</reference>
<feature type="domain" description="Transposase IS116/IS110/IS902 C-terminal" evidence="2">
    <location>
        <begin position="191"/>
        <end position="273"/>
    </location>
</feature>
<sequence length="314" mass="34559">MNNEERFAGVDVSKAYLDLGVSPEGGVERFSNDEAGVTALIQRLLTLQPALVVLEATGGLETLLAASGRVAGLPLAVVNARQVRDFAKATGRLAKTDKLDALVLAHFAKAVRPEVRAGRTEAEQALVELVARRRQLVEMRAQERTRLAMAGSRQKQGLKEHIAWLDEHIARLDGDLKNRLRESDIWKTRVDLLQSAPGVGPVTMLTLLSYLPELGKLNRREIAARVGLAPFNRDSGFQRGRRRIWGGRAEVRSVLYMATLAATRGDNPIATFHRRLVEKGKPAKVALTAAMRKLLTSLNAMLKQNKPWSCPQIA</sequence>
<evidence type="ECO:0000313" key="4">
    <source>
        <dbReference type="EMBL" id="WWF01398.1"/>
    </source>
</evidence>
<evidence type="ECO:0000313" key="3">
    <source>
        <dbReference type="EMBL" id="WWF01113.1"/>
    </source>
</evidence>
<organism evidence="4 8">
    <name type="scientific">Methylococcus capsulatus</name>
    <dbReference type="NCBI Taxonomy" id="414"/>
    <lineage>
        <taxon>Bacteria</taxon>
        <taxon>Pseudomonadati</taxon>
        <taxon>Pseudomonadota</taxon>
        <taxon>Gammaproteobacteria</taxon>
        <taxon>Methylococcales</taxon>
        <taxon>Methylococcaceae</taxon>
        <taxon>Methylococcus</taxon>
    </lineage>
</organism>
<dbReference type="EMBL" id="CP104311">
    <property type="protein sequence ID" value="WWF01843.1"/>
    <property type="molecule type" value="Genomic_DNA"/>
</dbReference>
<evidence type="ECO:0000259" key="1">
    <source>
        <dbReference type="Pfam" id="PF01548"/>
    </source>
</evidence>